<organism evidence="1 2">
    <name type="scientific">Monodelphis domestica</name>
    <name type="common">Gray short-tailed opossum</name>
    <dbReference type="NCBI Taxonomy" id="13616"/>
    <lineage>
        <taxon>Eukaryota</taxon>
        <taxon>Metazoa</taxon>
        <taxon>Chordata</taxon>
        <taxon>Craniata</taxon>
        <taxon>Vertebrata</taxon>
        <taxon>Euteleostomi</taxon>
        <taxon>Mammalia</taxon>
        <taxon>Metatheria</taxon>
        <taxon>Didelphimorphia</taxon>
        <taxon>Didelphidae</taxon>
        <taxon>Monodelphis</taxon>
    </lineage>
</organism>
<name>A0A5F8GQE6_MONDO</name>
<protein>
    <submittedName>
        <fullName evidence="1">Uncharacterized protein</fullName>
    </submittedName>
</protein>
<evidence type="ECO:0000313" key="1">
    <source>
        <dbReference type="Ensembl" id="ENSMODP00000049672.1"/>
    </source>
</evidence>
<reference evidence="1" key="3">
    <citation type="submission" date="2025-09" db="UniProtKB">
        <authorList>
            <consortium name="Ensembl"/>
        </authorList>
    </citation>
    <scope>IDENTIFICATION</scope>
</reference>
<dbReference type="Ensembl" id="ENSMODT00000058011.1">
    <property type="protein sequence ID" value="ENSMODP00000049672.1"/>
    <property type="gene ID" value="ENSMODG00000042436.1"/>
</dbReference>
<dbReference type="GeneTree" id="ENSGT00690000103985"/>
<reference evidence="1 2" key="1">
    <citation type="journal article" date="2007" name="Nature">
        <title>Genome of the marsupial Monodelphis domestica reveals innovation in non-coding sequences.</title>
        <authorList>
            <person name="Mikkelsen T.S."/>
            <person name="Wakefield M.J."/>
            <person name="Aken B."/>
            <person name="Amemiya C.T."/>
            <person name="Chang J.L."/>
            <person name="Duke S."/>
            <person name="Garber M."/>
            <person name="Gentles A.J."/>
            <person name="Goodstadt L."/>
            <person name="Heger A."/>
            <person name="Jurka J."/>
            <person name="Kamal M."/>
            <person name="Mauceli E."/>
            <person name="Searle S.M."/>
            <person name="Sharpe T."/>
            <person name="Baker M.L."/>
            <person name="Batzer M.A."/>
            <person name="Benos P.V."/>
            <person name="Belov K."/>
            <person name="Clamp M."/>
            <person name="Cook A."/>
            <person name="Cuff J."/>
            <person name="Das R."/>
            <person name="Davidow L."/>
            <person name="Deakin J.E."/>
            <person name="Fazzari M.J."/>
            <person name="Glass J.L."/>
            <person name="Grabherr M."/>
            <person name="Greally J.M."/>
            <person name="Gu W."/>
            <person name="Hore T.A."/>
            <person name="Huttley G.A."/>
            <person name="Kleber M."/>
            <person name="Jirtle R.L."/>
            <person name="Koina E."/>
            <person name="Lee J.T."/>
            <person name="Mahony S."/>
            <person name="Marra M.A."/>
            <person name="Miller R.D."/>
            <person name="Nicholls R.D."/>
            <person name="Oda M."/>
            <person name="Papenfuss A.T."/>
            <person name="Parra Z.E."/>
            <person name="Pollock D.D."/>
            <person name="Ray D.A."/>
            <person name="Schein J.E."/>
            <person name="Speed T.P."/>
            <person name="Thompson K."/>
            <person name="VandeBerg J.L."/>
            <person name="Wade C.M."/>
            <person name="Walker J.A."/>
            <person name="Waters P.D."/>
            <person name="Webber C."/>
            <person name="Weidman J.R."/>
            <person name="Xie X."/>
            <person name="Zody M.C."/>
            <person name="Baldwin J."/>
            <person name="Abdouelleil A."/>
            <person name="Abdulkadir J."/>
            <person name="Abebe A."/>
            <person name="Abera B."/>
            <person name="Abreu J."/>
            <person name="Acer S.C."/>
            <person name="Aftuck L."/>
            <person name="Alexander A."/>
            <person name="An P."/>
            <person name="Anderson E."/>
            <person name="Anderson S."/>
            <person name="Arachi H."/>
            <person name="Azer M."/>
            <person name="Bachantsang P."/>
            <person name="Barry A."/>
            <person name="Bayul T."/>
            <person name="Berlin A."/>
            <person name="Bessette D."/>
            <person name="Bloom T."/>
            <person name="Bloom T."/>
            <person name="Boguslavskiy L."/>
            <person name="Bonnet C."/>
            <person name="Boukhgalter B."/>
            <person name="Bourzgui I."/>
            <person name="Brown A."/>
            <person name="Cahill P."/>
            <person name="Channer S."/>
            <person name="Cheshatsang Y."/>
            <person name="Chuda L."/>
            <person name="Citroen M."/>
            <person name="Collymore A."/>
            <person name="Cooke P."/>
            <person name="Costello M."/>
            <person name="D'Aco K."/>
            <person name="Daza R."/>
            <person name="De Haan G."/>
            <person name="DeGray S."/>
            <person name="DeMaso C."/>
            <person name="Dhargay N."/>
            <person name="Dooley K."/>
            <person name="Dooley E."/>
            <person name="Doricent M."/>
            <person name="Dorje P."/>
            <person name="Dorjee K."/>
            <person name="Dupes A."/>
            <person name="Elong R."/>
            <person name="Falk J."/>
            <person name="Farina A."/>
            <person name="Faro S."/>
            <person name="Ferguson D."/>
            <person name="Fisher S."/>
            <person name="Foley C.D."/>
            <person name="Franke A."/>
            <person name="Friedrich D."/>
            <person name="Gadbois L."/>
            <person name="Gearin G."/>
            <person name="Gearin C.R."/>
            <person name="Giannoukos G."/>
            <person name="Goode T."/>
            <person name="Graham J."/>
            <person name="Grandbois E."/>
            <person name="Grewal S."/>
            <person name="Gyaltsen K."/>
            <person name="Hafez N."/>
            <person name="Hagos B."/>
            <person name="Hall J."/>
            <person name="Henson C."/>
            <person name="Hollinger A."/>
            <person name="Honan T."/>
            <person name="Huard M.D."/>
            <person name="Hughes L."/>
            <person name="Hurhula B."/>
            <person name="Husby M.E."/>
            <person name="Kamat A."/>
            <person name="Kanga B."/>
            <person name="Kashin S."/>
            <person name="Khazanovich D."/>
            <person name="Kisner P."/>
            <person name="Lance K."/>
            <person name="Lara M."/>
            <person name="Lee W."/>
            <person name="Lennon N."/>
            <person name="Letendre F."/>
            <person name="LeVine R."/>
            <person name="Lipovsky A."/>
            <person name="Liu X."/>
            <person name="Liu J."/>
            <person name="Liu S."/>
            <person name="Lokyitsang T."/>
            <person name="Lokyitsang Y."/>
            <person name="Lubonja R."/>
            <person name="Lui A."/>
            <person name="MacDonald P."/>
            <person name="Magnisalis V."/>
            <person name="Maru K."/>
            <person name="Matthews C."/>
            <person name="McCusker W."/>
            <person name="McDonough S."/>
            <person name="Mehta T."/>
            <person name="Meldrim J."/>
            <person name="Meneus L."/>
            <person name="Mihai O."/>
            <person name="Mihalev A."/>
            <person name="Mihova T."/>
            <person name="Mittelman R."/>
            <person name="Mlenga V."/>
            <person name="Montmayeur A."/>
            <person name="Mulrain L."/>
            <person name="Navidi A."/>
            <person name="Naylor J."/>
            <person name="Negash T."/>
            <person name="Nguyen T."/>
            <person name="Nguyen N."/>
            <person name="Nicol R."/>
            <person name="Norbu C."/>
            <person name="Norbu N."/>
            <person name="Novod N."/>
            <person name="O'Neill B."/>
            <person name="Osman S."/>
            <person name="Markiewicz E."/>
            <person name="Oyono O.L."/>
            <person name="Patti C."/>
            <person name="Phunkhang P."/>
            <person name="Pierre F."/>
            <person name="Priest M."/>
            <person name="Raghuraman S."/>
            <person name="Rege F."/>
            <person name="Reyes R."/>
            <person name="Rise C."/>
            <person name="Rogov P."/>
            <person name="Ross K."/>
            <person name="Ryan E."/>
            <person name="Settipalli S."/>
            <person name="Shea T."/>
            <person name="Sherpa N."/>
            <person name="Shi L."/>
            <person name="Shih D."/>
            <person name="Sparrow T."/>
            <person name="Spaulding J."/>
            <person name="Stalker J."/>
            <person name="Stange-Thomann N."/>
            <person name="Stavropoulos S."/>
            <person name="Stone C."/>
            <person name="Strader C."/>
            <person name="Tesfaye S."/>
            <person name="Thomson T."/>
            <person name="Thoulutsang Y."/>
            <person name="Thoulutsang D."/>
            <person name="Topham K."/>
            <person name="Topping I."/>
            <person name="Tsamla T."/>
            <person name="Vassiliev H."/>
            <person name="Vo A."/>
            <person name="Wangchuk T."/>
            <person name="Wangdi T."/>
            <person name="Weiand M."/>
            <person name="Wilkinson J."/>
            <person name="Wilson A."/>
            <person name="Yadav S."/>
            <person name="Young G."/>
            <person name="Yu Q."/>
            <person name="Zembek L."/>
            <person name="Zhong D."/>
            <person name="Zimmer A."/>
            <person name="Zwirko Z."/>
            <person name="Jaffe D.B."/>
            <person name="Alvarez P."/>
            <person name="Brockman W."/>
            <person name="Butler J."/>
            <person name="Chin C."/>
            <person name="Gnerre S."/>
            <person name="MacCallum I."/>
            <person name="Graves J.A."/>
            <person name="Ponting C.P."/>
            <person name="Breen M."/>
            <person name="Samollow P.B."/>
            <person name="Lander E.S."/>
            <person name="Lindblad-Toh K."/>
        </authorList>
    </citation>
    <scope>NUCLEOTIDE SEQUENCE [LARGE SCALE GENOMIC DNA]</scope>
</reference>
<reference evidence="1" key="2">
    <citation type="submission" date="2025-08" db="UniProtKB">
        <authorList>
            <consortium name="Ensembl"/>
        </authorList>
    </citation>
    <scope>IDENTIFICATION</scope>
</reference>
<accession>A0A5F8GQE6</accession>
<keyword evidence="2" id="KW-1185">Reference proteome</keyword>
<dbReference type="OMA" id="PQKMLRG"/>
<dbReference type="AlphaFoldDB" id="A0A5F8GQE6"/>
<dbReference type="Bgee" id="ENSMODG00000042436">
    <property type="expression patterns" value="Expressed in cerebellum and 8 other cell types or tissues"/>
</dbReference>
<evidence type="ECO:0000313" key="2">
    <source>
        <dbReference type="Proteomes" id="UP000002280"/>
    </source>
</evidence>
<dbReference type="InParanoid" id="A0A5F8GQE6"/>
<proteinExistence type="predicted"/>
<sequence length="126" mass="13362">MTSMMCHTSGMSMPMGRCSSTLFRPLPSIALSTTMITSVPQKMLRGKSGVPTSGLKQFSGNPTPSGWRIKGQCVETWPSSSASSPLQCRNMLALCPGRKTQSPSSQVREEQFLHRGIGLGNGDGGG</sequence>
<dbReference type="Proteomes" id="UP000002280">
    <property type="component" value="Chromosome 4"/>
</dbReference>